<dbReference type="CDD" id="cd00156">
    <property type="entry name" value="REC"/>
    <property type="match status" value="1"/>
</dbReference>
<evidence type="ECO:0000256" key="1">
    <source>
        <dbReference type="ARBA" id="ARBA00022553"/>
    </source>
</evidence>
<keyword evidence="1 2" id="KW-0597">Phosphoprotein</keyword>
<name>A0AAF0BML2_9PROT</name>
<dbReference type="InterPro" id="IPR001789">
    <property type="entry name" value="Sig_transdc_resp-reg_receiver"/>
</dbReference>
<dbReference type="PROSITE" id="PS50110">
    <property type="entry name" value="RESPONSE_REGULATORY"/>
    <property type="match status" value="1"/>
</dbReference>
<evidence type="ECO:0000259" key="3">
    <source>
        <dbReference type="PROSITE" id="PS50110"/>
    </source>
</evidence>
<proteinExistence type="predicted"/>
<accession>A0AAF0BML2</accession>
<dbReference type="EMBL" id="CP116805">
    <property type="protein sequence ID" value="WCL55682.1"/>
    <property type="molecule type" value="Genomic_DNA"/>
</dbReference>
<dbReference type="PANTHER" id="PTHR44591:SF23">
    <property type="entry name" value="CHEY SUBFAMILY"/>
    <property type="match status" value="1"/>
</dbReference>
<reference evidence="4" key="1">
    <citation type="submission" date="2023-01" db="EMBL/GenBank/DDBJ databases">
        <title>The genome sequence of Kordiimonadaceae bacterium 6D33.</title>
        <authorList>
            <person name="Liu Y."/>
        </authorList>
    </citation>
    <scope>NUCLEOTIDE SEQUENCE</scope>
    <source>
        <strain evidence="4">6D33</strain>
    </source>
</reference>
<dbReference type="KEGG" id="gso:PH603_07930"/>
<gene>
    <name evidence="4" type="ORF">PH603_07930</name>
</gene>
<dbReference type="InterPro" id="IPR050595">
    <property type="entry name" value="Bact_response_regulator"/>
</dbReference>
<organism evidence="4 5">
    <name type="scientific">Gimibacter soli</name>
    <dbReference type="NCBI Taxonomy" id="3024400"/>
    <lineage>
        <taxon>Bacteria</taxon>
        <taxon>Pseudomonadati</taxon>
        <taxon>Pseudomonadota</taxon>
        <taxon>Alphaproteobacteria</taxon>
        <taxon>Kordiimonadales</taxon>
        <taxon>Temperatibacteraceae</taxon>
        <taxon>Gimibacter</taxon>
    </lineage>
</organism>
<keyword evidence="5" id="KW-1185">Reference proteome</keyword>
<feature type="modified residue" description="4-aspartylphosphate" evidence="2">
    <location>
        <position position="54"/>
    </location>
</feature>
<dbReference type="SMART" id="SM00448">
    <property type="entry name" value="REC"/>
    <property type="match status" value="1"/>
</dbReference>
<dbReference type="RefSeq" id="WP_289505539.1">
    <property type="nucleotide sequence ID" value="NZ_CP116805.1"/>
</dbReference>
<dbReference type="Proteomes" id="UP001217500">
    <property type="component" value="Chromosome"/>
</dbReference>
<dbReference type="InterPro" id="IPR011006">
    <property type="entry name" value="CheY-like_superfamily"/>
</dbReference>
<evidence type="ECO:0000313" key="4">
    <source>
        <dbReference type="EMBL" id="WCL55682.1"/>
    </source>
</evidence>
<evidence type="ECO:0000313" key="5">
    <source>
        <dbReference type="Proteomes" id="UP001217500"/>
    </source>
</evidence>
<dbReference type="Pfam" id="PF00072">
    <property type="entry name" value="Response_reg"/>
    <property type="match status" value="1"/>
</dbReference>
<dbReference type="PANTHER" id="PTHR44591">
    <property type="entry name" value="STRESS RESPONSE REGULATOR PROTEIN 1"/>
    <property type="match status" value="1"/>
</dbReference>
<sequence length="265" mass="30314">MERGPVLLVDDEPVVLRMQAAAVRQFGFETIIAESADEGISMVRRFNPSLIVSDVQMPGRDGFEMLDELGTRGLKTMPVIYMTGYDTLETVRRGLKAGGDDFIIKGETVDRLRQRIAFWATSGFAGLPLELRRRTLEASYKVEDDKVRQVEAYIGADRDLVRDVAAEIGRELVPVHPGYGKRLIERICLISRISKLVMERSRTFGDYLRFPDYVFNVTRDVGPEWADESWTILKHFDDWTLDPRFGRAGASPLQCYRDYSWFDSE</sequence>
<dbReference type="GO" id="GO:0000160">
    <property type="term" value="P:phosphorelay signal transduction system"/>
    <property type="evidence" value="ECO:0007669"/>
    <property type="project" value="InterPro"/>
</dbReference>
<dbReference type="Gene3D" id="3.40.50.2300">
    <property type="match status" value="1"/>
</dbReference>
<protein>
    <submittedName>
        <fullName evidence="4">Response regulator</fullName>
    </submittedName>
</protein>
<dbReference type="AlphaFoldDB" id="A0AAF0BML2"/>
<evidence type="ECO:0000256" key="2">
    <source>
        <dbReference type="PROSITE-ProRule" id="PRU00169"/>
    </source>
</evidence>
<dbReference type="SUPFAM" id="SSF52172">
    <property type="entry name" value="CheY-like"/>
    <property type="match status" value="1"/>
</dbReference>
<feature type="domain" description="Response regulatory" evidence="3">
    <location>
        <begin position="5"/>
        <end position="120"/>
    </location>
</feature>